<name>A0A834I0U2_RHYFE</name>
<evidence type="ECO:0000256" key="1">
    <source>
        <dbReference type="SAM" id="Phobius"/>
    </source>
</evidence>
<dbReference type="AlphaFoldDB" id="A0A834I0U2"/>
<dbReference type="OrthoDB" id="10587471at2759"/>
<feature type="chain" id="PRO_5032358750" evidence="2">
    <location>
        <begin position="20"/>
        <end position="548"/>
    </location>
</feature>
<feature type="transmembrane region" description="Helical" evidence="1">
    <location>
        <begin position="204"/>
        <end position="226"/>
    </location>
</feature>
<evidence type="ECO:0000313" key="4">
    <source>
        <dbReference type="Proteomes" id="UP000625711"/>
    </source>
</evidence>
<feature type="transmembrane region" description="Helical" evidence="1">
    <location>
        <begin position="294"/>
        <end position="322"/>
    </location>
</feature>
<keyword evidence="1" id="KW-0812">Transmembrane</keyword>
<feature type="signal peptide" evidence="2">
    <location>
        <begin position="1"/>
        <end position="19"/>
    </location>
</feature>
<evidence type="ECO:0000256" key="2">
    <source>
        <dbReference type="SAM" id="SignalP"/>
    </source>
</evidence>
<accession>A0A834I0U2</accession>
<comment type="caution">
    <text evidence="3">The sequence shown here is derived from an EMBL/GenBank/DDBJ whole genome shotgun (WGS) entry which is preliminary data.</text>
</comment>
<gene>
    <name evidence="3" type="ORF">GWI33_018102</name>
</gene>
<keyword evidence="2" id="KW-0732">Signal</keyword>
<dbReference type="EMBL" id="JAACXV010014301">
    <property type="protein sequence ID" value="KAF7268750.1"/>
    <property type="molecule type" value="Genomic_DNA"/>
</dbReference>
<dbReference type="Proteomes" id="UP000625711">
    <property type="component" value="Unassembled WGS sequence"/>
</dbReference>
<reference evidence="3" key="1">
    <citation type="submission" date="2020-08" db="EMBL/GenBank/DDBJ databases">
        <title>Genome sequencing and assembly of the red palm weevil Rhynchophorus ferrugineus.</title>
        <authorList>
            <person name="Dias G.B."/>
            <person name="Bergman C.M."/>
            <person name="Manee M."/>
        </authorList>
    </citation>
    <scope>NUCLEOTIDE SEQUENCE</scope>
    <source>
        <strain evidence="3">AA-2017</strain>
        <tissue evidence="3">Whole larva</tissue>
    </source>
</reference>
<evidence type="ECO:0000313" key="3">
    <source>
        <dbReference type="EMBL" id="KAF7268750.1"/>
    </source>
</evidence>
<sequence length="548" mass="60321">MRTLLTILLLVCCYNKGTGFSVEHLQEILVRNKRYAYTHPEPCVTDGVTDNICFYGSQNIPYQMALINVSAGSGIIIDNMRQKVAVIVNSGKAVILDHNSHSGVRCNMNPTTTKEFPDVVKNFNISESFNKHQPNNFTYDEYGLSELLAPNETKDNIDSFLLKTIRTFGPEFHDYINEIIGLAGGVAFSIMKAFHDIMKHLSVVLAPIVVLATKGFLVLKAGILGIRRIFKTLSRFAMKVVGGVGTLIAAGISFPLGIIIVGLNGLTSFFLVLYEISKKLALADVVKFLLVSPLIVYETIAGLGGMILHGITGVFTIVYHVIKIVSKGILNAIKSGVQSITNLVLRFFGVRATTKENYKENLQESAGLLLELLNNQTITGEDSLGPLINFAEGMTNKKALIVFGINVNEVIQILTDPSIENGFEMVSAIIKIFFPFKIPNFLSKAMADIFANSVSLLSKDNDLSYVQHILPGIVPPPEGVFSISSQDPSVLDLPTYQLIEKIPTLHAVFVSLEKYSKSYYNVSLIKQLETDPEFNNMINLGIRRIAAY</sequence>
<feature type="transmembrane region" description="Helical" evidence="1">
    <location>
        <begin position="247"/>
        <end position="274"/>
    </location>
</feature>
<keyword evidence="1" id="KW-1133">Transmembrane helix</keyword>
<proteinExistence type="predicted"/>
<keyword evidence="1" id="KW-0472">Membrane</keyword>
<keyword evidence="4" id="KW-1185">Reference proteome</keyword>
<protein>
    <submittedName>
        <fullName evidence="3">Uncharacterized protein</fullName>
    </submittedName>
</protein>
<organism evidence="3 4">
    <name type="scientific">Rhynchophorus ferrugineus</name>
    <name type="common">Red palm weevil</name>
    <name type="synonym">Curculio ferrugineus</name>
    <dbReference type="NCBI Taxonomy" id="354439"/>
    <lineage>
        <taxon>Eukaryota</taxon>
        <taxon>Metazoa</taxon>
        <taxon>Ecdysozoa</taxon>
        <taxon>Arthropoda</taxon>
        <taxon>Hexapoda</taxon>
        <taxon>Insecta</taxon>
        <taxon>Pterygota</taxon>
        <taxon>Neoptera</taxon>
        <taxon>Endopterygota</taxon>
        <taxon>Coleoptera</taxon>
        <taxon>Polyphaga</taxon>
        <taxon>Cucujiformia</taxon>
        <taxon>Curculionidae</taxon>
        <taxon>Dryophthorinae</taxon>
        <taxon>Rhynchophorus</taxon>
    </lineage>
</organism>